<dbReference type="EMBL" id="SDRB02005000">
    <property type="protein sequence ID" value="THG14996.1"/>
    <property type="molecule type" value="Genomic_DNA"/>
</dbReference>
<dbReference type="Proteomes" id="UP000306102">
    <property type="component" value="Unassembled WGS sequence"/>
</dbReference>
<dbReference type="PANTHER" id="PTHR10641">
    <property type="entry name" value="MYB FAMILY TRANSCRIPTION FACTOR"/>
    <property type="match status" value="1"/>
</dbReference>
<comment type="subcellular location">
    <subcellularLocation>
        <location evidence="1">Nucleus</location>
    </subcellularLocation>
</comment>
<evidence type="ECO:0000256" key="1">
    <source>
        <dbReference type="ARBA" id="ARBA00004123"/>
    </source>
</evidence>
<dbReference type="FunFam" id="1.10.10.60:FF:000349">
    <property type="entry name" value="Transcription factor MYB39"/>
    <property type="match status" value="1"/>
</dbReference>
<dbReference type="AlphaFoldDB" id="A0A4S4EGQ5"/>
<organism evidence="7 8">
    <name type="scientific">Camellia sinensis var. sinensis</name>
    <name type="common">China tea</name>
    <dbReference type="NCBI Taxonomy" id="542762"/>
    <lineage>
        <taxon>Eukaryota</taxon>
        <taxon>Viridiplantae</taxon>
        <taxon>Streptophyta</taxon>
        <taxon>Embryophyta</taxon>
        <taxon>Tracheophyta</taxon>
        <taxon>Spermatophyta</taxon>
        <taxon>Magnoliopsida</taxon>
        <taxon>eudicotyledons</taxon>
        <taxon>Gunneridae</taxon>
        <taxon>Pentapetalae</taxon>
        <taxon>asterids</taxon>
        <taxon>Ericales</taxon>
        <taxon>Theaceae</taxon>
        <taxon>Camellia</taxon>
    </lineage>
</organism>
<dbReference type="SMART" id="SM00717">
    <property type="entry name" value="SANT"/>
    <property type="match status" value="2"/>
</dbReference>
<dbReference type="GO" id="GO:0003677">
    <property type="term" value="F:DNA binding"/>
    <property type="evidence" value="ECO:0007669"/>
    <property type="project" value="UniProtKB-KW"/>
</dbReference>
<evidence type="ECO:0000259" key="6">
    <source>
        <dbReference type="PROSITE" id="PS51294"/>
    </source>
</evidence>
<evidence type="ECO:0000256" key="4">
    <source>
        <dbReference type="ARBA" id="ARBA00023242"/>
    </source>
</evidence>
<evidence type="ECO:0000259" key="5">
    <source>
        <dbReference type="PROSITE" id="PS50090"/>
    </source>
</evidence>
<accession>A0A4S4EGQ5</accession>
<feature type="domain" description="HTH myb-type" evidence="6">
    <location>
        <begin position="10"/>
        <end position="62"/>
    </location>
</feature>
<proteinExistence type="predicted"/>
<keyword evidence="4" id="KW-0539">Nucleus</keyword>
<comment type="caution">
    <text evidence="7">The sequence shown here is derived from an EMBL/GenBank/DDBJ whole genome shotgun (WGS) entry which is preliminary data.</text>
</comment>
<dbReference type="InterPro" id="IPR009057">
    <property type="entry name" value="Homeodomain-like_sf"/>
</dbReference>
<dbReference type="CDD" id="cd00167">
    <property type="entry name" value="SANT"/>
    <property type="match status" value="2"/>
</dbReference>
<dbReference type="FunFam" id="1.10.10.60:FF:000001">
    <property type="entry name" value="MYB-related transcription factor"/>
    <property type="match status" value="1"/>
</dbReference>
<reference evidence="7 8" key="1">
    <citation type="journal article" date="2018" name="Proc. Natl. Acad. Sci. U.S.A.">
        <title>Draft genome sequence of Camellia sinensis var. sinensis provides insights into the evolution of the tea genome and tea quality.</title>
        <authorList>
            <person name="Wei C."/>
            <person name="Yang H."/>
            <person name="Wang S."/>
            <person name="Zhao J."/>
            <person name="Liu C."/>
            <person name="Gao L."/>
            <person name="Xia E."/>
            <person name="Lu Y."/>
            <person name="Tai Y."/>
            <person name="She G."/>
            <person name="Sun J."/>
            <person name="Cao H."/>
            <person name="Tong W."/>
            <person name="Gao Q."/>
            <person name="Li Y."/>
            <person name="Deng W."/>
            <person name="Jiang X."/>
            <person name="Wang W."/>
            <person name="Chen Q."/>
            <person name="Zhang S."/>
            <person name="Li H."/>
            <person name="Wu J."/>
            <person name="Wang P."/>
            <person name="Li P."/>
            <person name="Shi C."/>
            <person name="Zheng F."/>
            <person name="Jian J."/>
            <person name="Huang B."/>
            <person name="Shan D."/>
            <person name="Shi M."/>
            <person name="Fang C."/>
            <person name="Yue Y."/>
            <person name="Li F."/>
            <person name="Li D."/>
            <person name="Wei S."/>
            <person name="Han B."/>
            <person name="Jiang C."/>
            <person name="Yin Y."/>
            <person name="Xia T."/>
            <person name="Zhang Z."/>
            <person name="Bennetzen J.L."/>
            <person name="Zhao S."/>
            <person name="Wan X."/>
        </authorList>
    </citation>
    <scope>NUCLEOTIDE SEQUENCE [LARGE SCALE GENOMIC DNA]</scope>
    <source>
        <strain evidence="8">cv. Shuchazao</strain>
        <tissue evidence="7">Leaf</tissue>
    </source>
</reference>
<keyword evidence="2" id="KW-0677">Repeat</keyword>
<keyword evidence="8" id="KW-1185">Reference proteome</keyword>
<evidence type="ECO:0000256" key="2">
    <source>
        <dbReference type="ARBA" id="ARBA00022737"/>
    </source>
</evidence>
<dbReference type="PROSITE" id="PS50090">
    <property type="entry name" value="MYB_LIKE"/>
    <property type="match status" value="2"/>
</dbReference>
<evidence type="ECO:0000313" key="7">
    <source>
        <dbReference type="EMBL" id="THG14996.1"/>
    </source>
</evidence>
<gene>
    <name evidence="7" type="ORF">TEA_002764</name>
</gene>
<dbReference type="PROSITE" id="PS51294">
    <property type="entry name" value="HTH_MYB"/>
    <property type="match status" value="2"/>
</dbReference>
<name>A0A4S4EGQ5_CAMSN</name>
<feature type="domain" description="HTH myb-type" evidence="6">
    <location>
        <begin position="63"/>
        <end position="117"/>
    </location>
</feature>
<keyword evidence="3" id="KW-0238">DNA-binding</keyword>
<dbReference type="PANTHER" id="PTHR10641:SF1358">
    <property type="entry name" value="MYB TRANSCRIPTION FACTOR"/>
    <property type="match status" value="1"/>
</dbReference>
<dbReference type="Pfam" id="PF00249">
    <property type="entry name" value="Myb_DNA-binding"/>
    <property type="match status" value="2"/>
</dbReference>
<protein>
    <submittedName>
        <fullName evidence="7">Uncharacterized protein</fullName>
    </submittedName>
</protein>
<evidence type="ECO:0000313" key="8">
    <source>
        <dbReference type="Proteomes" id="UP000306102"/>
    </source>
</evidence>
<sequence>MDMSASHDESVVVKKGPWTPEEDEKLSDFIQKHGHGSWRALPKRAGLNRCGKSCRLRWINYLRPDIKRGKFSEEEERIIIDLHSVLGNKWSRIAAHLPGRTDNEIKNYWNTHMRKKLLQRGIDPKTHKPIPDLNLLGNLSQLLSASPNFGINSMNPWDNIAFRSEVDATHQLAKLQLLQTLMQVINPTPFPNISGNCLLTPNTAQFERGLAGANPQETFDFPNLGLNLNPQIFNNFTDVPSSMTSFEGGYQPEVVNANCNSMVSEYHTQTNQNTLPALVESSCNVNQVESKINLSYPSSSHSSASNIFEALEKFLGDEASGPWKDMLQ</sequence>
<feature type="domain" description="Myb-like" evidence="5">
    <location>
        <begin position="63"/>
        <end position="113"/>
    </location>
</feature>
<evidence type="ECO:0000256" key="3">
    <source>
        <dbReference type="ARBA" id="ARBA00023125"/>
    </source>
</evidence>
<dbReference type="InterPro" id="IPR001005">
    <property type="entry name" value="SANT/Myb"/>
</dbReference>
<dbReference type="GO" id="GO:0005634">
    <property type="term" value="C:nucleus"/>
    <property type="evidence" value="ECO:0007669"/>
    <property type="project" value="UniProtKB-SubCell"/>
</dbReference>
<dbReference type="InterPro" id="IPR015495">
    <property type="entry name" value="Myb_TF_plants"/>
</dbReference>
<dbReference type="SUPFAM" id="SSF46689">
    <property type="entry name" value="Homeodomain-like"/>
    <property type="match status" value="1"/>
</dbReference>
<dbReference type="InterPro" id="IPR017930">
    <property type="entry name" value="Myb_dom"/>
</dbReference>
<dbReference type="Gene3D" id="1.10.10.60">
    <property type="entry name" value="Homeodomain-like"/>
    <property type="match status" value="2"/>
</dbReference>
<feature type="domain" description="Myb-like" evidence="5">
    <location>
        <begin position="10"/>
        <end position="62"/>
    </location>
</feature>